<evidence type="ECO:0000313" key="2">
    <source>
        <dbReference type="Proteomes" id="UP001501842"/>
    </source>
</evidence>
<comment type="caution">
    <text evidence="1">The sequence shown here is derived from an EMBL/GenBank/DDBJ whole genome shotgun (WGS) entry which is preliminary data.</text>
</comment>
<protein>
    <submittedName>
        <fullName evidence="1">Uncharacterized protein</fullName>
    </submittedName>
</protein>
<dbReference type="EMBL" id="BAAATZ010000042">
    <property type="protein sequence ID" value="GAA2738594.1"/>
    <property type="molecule type" value="Genomic_DNA"/>
</dbReference>
<name>A0ABN3UUK1_9ACTN</name>
<proteinExistence type="predicted"/>
<evidence type="ECO:0000313" key="1">
    <source>
        <dbReference type="EMBL" id="GAA2738594.1"/>
    </source>
</evidence>
<gene>
    <name evidence="1" type="ORF">GCM10010439_73160</name>
</gene>
<reference evidence="1 2" key="1">
    <citation type="journal article" date="2019" name="Int. J. Syst. Evol. Microbiol.">
        <title>The Global Catalogue of Microorganisms (GCM) 10K type strain sequencing project: providing services to taxonomists for standard genome sequencing and annotation.</title>
        <authorList>
            <consortium name="The Broad Institute Genomics Platform"/>
            <consortium name="The Broad Institute Genome Sequencing Center for Infectious Disease"/>
            <person name="Wu L."/>
            <person name="Ma J."/>
        </authorList>
    </citation>
    <scope>NUCLEOTIDE SEQUENCE [LARGE SCALE GENOMIC DNA]</scope>
    <source>
        <strain evidence="1 2">JCM 8201</strain>
    </source>
</reference>
<organism evidence="1 2">
    <name type="scientific">Actinocorallia aurantiaca</name>
    <dbReference type="NCBI Taxonomy" id="46204"/>
    <lineage>
        <taxon>Bacteria</taxon>
        <taxon>Bacillati</taxon>
        <taxon>Actinomycetota</taxon>
        <taxon>Actinomycetes</taxon>
        <taxon>Streptosporangiales</taxon>
        <taxon>Thermomonosporaceae</taxon>
        <taxon>Actinocorallia</taxon>
    </lineage>
</organism>
<sequence>MKALHAGWPMDAADRSVVEGALEYGVRDRLAIFNPRGMDLPVIRLRKKARVARACLILAAVIGAAVCVVSNPEPPKDLPPSGLPERVVSWEYRGTVWAEDAEPGLTFPDGVTFKMEFRRAEIRDGERARLTTLGGPADEGHTWTVDATGSDNIWAAGNESVCHWDGRSWKTVATLDNVWDVTTGGPQDAWTLFQGRGGTVLRWKDGVWDDLGGAGTGLIDIDSEAPGSLWAVSEDKVLHHDGTRWTDHTPATDAHFTNIIVADDGSVWVGTDRPHVLVFADGVWSHSKVPVPVKVKDEASGIEGDPDWTIWGMTILDGVVEVTAYWFDELDGSDGIYDWHVYRTPVSAERPESQHGSG</sequence>
<keyword evidence="2" id="KW-1185">Reference proteome</keyword>
<dbReference type="Proteomes" id="UP001501842">
    <property type="component" value="Unassembled WGS sequence"/>
</dbReference>
<accession>A0ABN3UUK1</accession>